<feature type="transmembrane region" description="Helical" evidence="2">
    <location>
        <begin position="579"/>
        <end position="604"/>
    </location>
</feature>
<gene>
    <name evidence="3" type="ORF">NA56DRAFT_689026</name>
</gene>
<keyword evidence="2" id="KW-0472">Membrane</keyword>
<keyword evidence="2" id="KW-0812">Transmembrane</keyword>
<dbReference type="OrthoDB" id="3540210at2759"/>
<organism evidence="3 4">
    <name type="scientific">Hyaloscypha hepaticicola</name>
    <dbReference type="NCBI Taxonomy" id="2082293"/>
    <lineage>
        <taxon>Eukaryota</taxon>
        <taxon>Fungi</taxon>
        <taxon>Dikarya</taxon>
        <taxon>Ascomycota</taxon>
        <taxon>Pezizomycotina</taxon>
        <taxon>Leotiomycetes</taxon>
        <taxon>Helotiales</taxon>
        <taxon>Hyaloscyphaceae</taxon>
        <taxon>Hyaloscypha</taxon>
    </lineage>
</organism>
<feature type="transmembrane region" description="Helical" evidence="2">
    <location>
        <begin position="46"/>
        <end position="70"/>
    </location>
</feature>
<feature type="transmembrane region" description="Helical" evidence="2">
    <location>
        <begin position="142"/>
        <end position="164"/>
    </location>
</feature>
<evidence type="ECO:0000256" key="2">
    <source>
        <dbReference type="SAM" id="Phobius"/>
    </source>
</evidence>
<feature type="region of interest" description="Disordered" evidence="1">
    <location>
        <begin position="684"/>
        <end position="788"/>
    </location>
</feature>
<evidence type="ECO:0000313" key="4">
    <source>
        <dbReference type="Proteomes" id="UP000235672"/>
    </source>
</evidence>
<keyword evidence="4" id="KW-1185">Reference proteome</keyword>
<feature type="compositionally biased region" description="Basic and acidic residues" evidence="1">
    <location>
        <begin position="710"/>
        <end position="719"/>
    </location>
</feature>
<evidence type="ECO:0000256" key="1">
    <source>
        <dbReference type="SAM" id="MobiDB-lite"/>
    </source>
</evidence>
<reference evidence="3 4" key="1">
    <citation type="submission" date="2016-05" db="EMBL/GenBank/DDBJ databases">
        <title>A degradative enzymes factory behind the ericoid mycorrhizal symbiosis.</title>
        <authorList>
            <consortium name="DOE Joint Genome Institute"/>
            <person name="Martino E."/>
            <person name="Morin E."/>
            <person name="Grelet G."/>
            <person name="Kuo A."/>
            <person name="Kohler A."/>
            <person name="Daghino S."/>
            <person name="Barry K."/>
            <person name="Choi C."/>
            <person name="Cichocki N."/>
            <person name="Clum A."/>
            <person name="Copeland A."/>
            <person name="Hainaut M."/>
            <person name="Haridas S."/>
            <person name="Labutti K."/>
            <person name="Lindquist E."/>
            <person name="Lipzen A."/>
            <person name="Khouja H.-R."/>
            <person name="Murat C."/>
            <person name="Ohm R."/>
            <person name="Olson A."/>
            <person name="Spatafora J."/>
            <person name="Veneault-Fourrey C."/>
            <person name="Henrissat B."/>
            <person name="Grigoriev I."/>
            <person name="Martin F."/>
            <person name="Perotto S."/>
        </authorList>
    </citation>
    <scope>NUCLEOTIDE SEQUENCE [LARGE SCALE GENOMIC DNA]</scope>
    <source>
        <strain evidence="3 4">UAMH 7357</strain>
    </source>
</reference>
<evidence type="ECO:0000313" key="3">
    <source>
        <dbReference type="EMBL" id="PMD21385.1"/>
    </source>
</evidence>
<dbReference type="AlphaFoldDB" id="A0A2J6Q519"/>
<dbReference type="EMBL" id="KZ613481">
    <property type="protein sequence ID" value="PMD21385.1"/>
    <property type="molecule type" value="Genomic_DNA"/>
</dbReference>
<protein>
    <submittedName>
        <fullName evidence="3">Uncharacterized protein</fullName>
    </submittedName>
</protein>
<sequence>MVASCAALRPATGMSSTEVFVGYWMDWSNGRVLGASITVPDSSGRYILSGTATFIGIVAGFFGTLVVYFLHNIRVRVRDSDLDDADLLHLQQQVSLRNSQSMLATASELLCICWVWTPPSCFCGKRRGDRDASHVKRRTSPLILCTLVVWGAFTAAGTLSSYIAKPAFQSSGVRVKQNKCGLWTFNTSSPDGLTAEQLKLLNDTLASRTYARSCYSQDFNSVNPTLCSFYTVQNLTYTPRPLNGQCPFGSYQSNENLNLPFTHGECDTMYNVGAHLMFTDLLDSHEHLGINAPAQNRVHFQKNTTCSPISLTNRTEAFIGPSADSKEYTQYEFGPVDQVSNYTYLYNPSTPQDLVGYQITLDQGWSPIPPIIRTDGDTSLFFFAANSVYYTQQILDPIFLAINSDQVPIPTLNSVISAFLPYNPVSVIGCVDQYLIINPNTKASTEPMSQIDLASAVQSLDLNVAQTITAQRIIQYLSNSDTYSSVFGSGEAALKASDHVLNFKCLPLPDDQWRTEVEGWFETSLAKIQAYAVEFPSATGDFAPYGSLGFPGANASTNKTWEDQCNNQKIRSTGGYQTFSFFGLIFTLSVGSMIVILQGVLNIVNYFRGNAREDPEKLAKSPRDLMYAVDGKFQLQRIVLEEGKHGTWHGYNGSTPWSTDSPMVRGAFWKSKVLRGDVKLFQDKSVQTSGHSEDENDLRQNGSRQSNVPRSEHIERNENGNDNENQNEQGGGDQNEQADETEPERHDNGLRKDESRESNVLRNELIQRNENSSDNKNQSGQDGGDQGE</sequence>
<keyword evidence="2" id="KW-1133">Transmembrane helix</keyword>
<feature type="compositionally biased region" description="Basic and acidic residues" evidence="1">
    <location>
        <begin position="743"/>
        <end position="773"/>
    </location>
</feature>
<proteinExistence type="predicted"/>
<name>A0A2J6Q519_9HELO</name>
<accession>A0A2J6Q519</accession>
<dbReference type="Proteomes" id="UP000235672">
    <property type="component" value="Unassembled WGS sequence"/>
</dbReference>
<feature type="compositionally biased region" description="Polar residues" evidence="1">
    <location>
        <begin position="699"/>
        <end position="709"/>
    </location>
</feature>